<sequence>MKTLLINITIALLTACTSVHDVSNVSPFQTKIGAKTLIVNAFICKVDERGSFAKGLPKYRIIKNNGFEKCPLGEHITSLQKGEVVHITSASHRSHWGLFHSDHWYLVGSAIIKGKKHNFYNYLGLTTNGLPPDRVETVVLW</sequence>
<name>A0ABT9FB84_9GAMM</name>
<dbReference type="RefSeq" id="WP_305471383.1">
    <property type="nucleotide sequence ID" value="NZ_JAUYVT010000002.1"/>
</dbReference>
<comment type="caution">
    <text evidence="1">The sequence shown here is derived from an EMBL/GenBank/DDBJ whole genome shotgun (WGS) entry which is preliminary data.</text>
</comment>
<evidence type="ECO:0000313" key="2">
    <source>
        <dbReference type="Proteomes" id="UP001177212"/>
    </source>
</evidence>
<protein>
    <recommendedName>
        <fullName evidence="3">Lipoprotein</fullName>
    </recommendedName>
</protein>
<proteinExistence type="predicted"/>
<keyword evidence="2" id="KW-1185">Reference proteome</keyword>
<dbReference type="Proteomes" id="UP001177212">
    <property type="component" value="Unassembled WGS sequence"/>
</dbReference>
<evidence type="ECO:0000313" key="1">
    <source>
        <dbReference type="EMBL" id="MDP2563939.1"/>
    </source>
</evidence>
<dbReference type="PROSITE" id="PS51257">
    <property type="entry name" value="PROKAR_LIPOPROTEIN"/>
    <property type="match status" value="1"/>
</dbReference>
<accession>A0ABT9FB84</accession>
<evidence type="ECO:0008006" key="3">
    <source>
        <dbReference type="Google" id="ProtNLM"/>
    </source>
</evidence>
<gene>
    <name evidence="1" type="ORF">Q8W34_04800</name>
</gene>
<organism evidence="1 2">
    <name type="scientific">Pseudoalteromonas marina</name>
    <dbReference type="NCBI Taxonomy" id="267375"/>
    <lineage>
        <taxon>Bacteria</taxon>
        <taxon>Pseudomonadati</taxon>
        <taxon>Pseudomonadota</taxon>
        <taxon>Gammaproteobacteria</taxon>
        <taxon>Alteromonadales</taxon>
        <taxon>Pseudoalteromonadaceae</taxon>
        <taxon>Pseudoalteromonas</taxon>
    </lineage>
</organism>
<reference evidence="1" key="1">
    <citation type="submission" date="2023-07" db="EMBL/GenBank/DDBJ databases">
        <title>Genome content predicts the carbon catabolic preferences of heterotrophic bacteria.</title>
        <authorList>
            <person name="Gralka M."/>
        </authorList>
    </citation>
    <scope>NUCLEOTIDE SEQUENCE</scope>
    <source>
        <strain evidence="1">4G09</strain>
    </source>
</reference>
<dbReference type="EMBL" id="JAUYVT010000002">
    <property type="protein sequence ID" value="MDP2563939.1"/>
    <property type="molecule type" value="Genomic_DNA"/>
</dbReference>